<dbReference type="Proteomes" id="UP001600888">
    <property type="component" value="Unassembled WGS sequence"/>
</dbReference>
<sequence length="629" mass="69583">MQKEEPDQPKGLTDLPNEILLQIISFLEPSESTSLQLVSKKLLEICRDNKFWREQCFESSTFLESLHRRQALLGRLSQSGISGAPGAGQNPVSALSELPTLRGKERTRTMENWDPSYPGENVNWYDEYIQRNAPVTVNWLQQPVLRDGAESTYIETRGVALYRPDNGQQGRHGLESVLAVSPLDDGSVCLWDVTGTKGRKGAICARSRPGILYIDGPSADNSSRSKRIDSGVTECVSVDERLHLAFFAVQNHLIEVDLRRLTVVGCESFPWSITALSTTDAGIPLTVGTNNGIHPYDHRYRAARQSDGSERLDDVDGLRAQEIYTRSLKALFDNNPLPPYAPLSHPGPLSILHMQRPGAEADMTDEIYVAGRFPSILLYDRRMFPSIKGSLHSGARLSSLASLPVPFSTVDNELRREGLLSTEQIDRSKTKPPGGRTLIACGEYNTKGSLEMYGLQPSSQTPTSVPGGLSNSVFKNRQSSSDSKLLSCINQGTRLVCSDGSGRIKWFERDGFTEVRRVKIGHCERAQAPSLFANMPGSDDIGRKLLATQGGSESSVNGNELLFWTGENLGLVAFTSSPAFTAEDFEEEARSAAELEKEKEERIYSEKMRKALERQADDVRFVRNLGLRV</sequence>
<dbReference type="PROSITE" id="PS50181">
    <property type="entry name" value="FBOX"/>
    <property type="match status" value="1"/>
</dbReference>
<dbReference type="SMART" id="SM00256">
    <property type="entry name" value="FBOX"/>
    <property type="match status" value="1"/>
</dbReference>
<feature type="domain" description="F-box" evidence="2">
    <location>
        <begin position="9"/>
        <end position="55"/>
    </location>
</feature>
<comment type="caution">
    <text evidence="3">The sequence shown here is derived from an EMBL/GenBank/DDBJ whole genome shotgun (WGS) entry which is preliminary data.</text>
</comment>
<dbReference type="Gene3D" id="1.20.1280.50">
    <property type="match status" value="1"/>
</dbReference>
<dbReference type="Pfam" id="PF12937">
    <property type="entry name" value="F-box-like"/>
    <property type="match status" value="1"/>
</dbReference>
<evidence type="ECO:0000256" key="1">
    <source>
        <dbReference type="SAM" id="Coils"/>
    </source>
</evidence>
<reference evidence="3 4" key="1">
    <citation type="submission" date="2024-03" db="EMBL/GenBank/DDBJ databases">
        <title>A high-quality draft genome sequence of Diaporthe vaccinii, a causative agent of upright dieback and viscid rot disease in cranberry plants.</title>
        <authorList>
            <person name="Sarrasin M."/>
            <person name="Lang B.F."/>
            <person name="Burger G."/>
        </authorList>
    </citation>
    <scope>NUCLEOTIDE SEQUENCE [LARGE SCALE GENOMIC DNA]</scope>
    <source>
        <strain evidence="3 4">IS7</strain>
    </source>
</reference>
<protein>
    <recommendedName>
        <fullName evidence="2">F-box domain-containing protein</fullName>
    </recommendedName>
</protein>
<accession>A0ABR4EZY5</accession>
<dbReference type="SUPFAM" id="SSF81383">
    <property type="entry name" value="F-box domain"/>
    <property type="match status" value="1"/>
</dbReference>
<keyword evidence="4" id="KW-1185">Reference proteome</keyword>
<organism evidence="3 4">
    <name type="scientific">Diaporthe vaccinii</name>
    <dbReference type="NCBI Taxonomy" id="105482"/>
    <lineage>
        <taxon>Eukaryota</taxon>
        <taxon>Fungi</taxon>
        <taxon>Dikarya</taxon>
        <taxon>Ascomycota</taxon>
        <taxon>Pezizomycotina</taxon>
        <taxon>Sordariomycetes</taxon>
        <taxon>Sordariomycetidae</taxon>
        <taxon>Diaporthales</taxon>
        <taxon>Diaporthaceae</taxon>
        <taxon>Diaporthe</taxon>
        <taxon>Diaporthe eres species complex</taxon>
    </lineage>
</organism>
<name>A0ABR4EZY5_9PEZI</name>
<dbReference type="PANTHER" id="PTHR13252:SF9">
    <property type="entry name" value="F-BOX ONLY PROTEIN 28"/>
    <property type="match status" value="1"/>
</dbReference>
<dbReference type="InterPro" id="IPR039719">
    <property type="entry name" value="FBXO28"/>
</dbReference>
<evidence type="ECO:0000259" key="2">
    <source>
        <dbReference type="PROSITE" id="PS50181"/>
    </source>
</evidence>
<dbReference type="EMBL" id="JBAWTH010000018">
    <property type="protein sequence ID" value="KAL2287831.1"/>
    <property type="molecule type" value="Genomic_DNA"/>
</dbReference>
<dbReference type="InterPro" id="IPR001810">
    <property type="entry name" value="F-box_dom"/>
</dbReference>
<dbReference type="PANTHER" id="PTHR13252">
    <property type="entry name" value="F-BOX ONLY PROTEIN 28"/>
    <property type="match status" value="1"/>
</dbReference>
<dbReference type="InterPro" id="IPR036047">
    <property type="entry name" value="F-box-like_dom_sf"/>
</dbReference>
<evidence type="ECO:0000313" key="3">
    <source>
        <dbReference type="EMBL" id="KAL2287831.1"/>
    </source>
</evidence>
<evidence type="ECO:0000313" key="4">
    <source>
        <dbReference type="Proteomes" id="UP001600888"/>
    </source>
</evidence>
<gene>
    <name evidence="3" type="ORF">FJTKL_04644</name>
</gene>
<keyword evidence="1" id="KW-0175">Coiled coil</keyword>
<proteinExistence type="predicted"/>
<feature type="coiled-coil region" evidence="1">
    <location>
        <begin position="582"/>
        <end position="615"/>
    </location>
</feature>